<dbReference type="GO" id="GO:0009396">
    <property type="term" value="P:folic acid-containing compound biosynthetic process"/>
    <property type="evidence" value="ECO:0007669"/>
    <property type="project" value="InterPro"/>
</dbReference>
<feature type="domain" description="Anthranilate synthase component I N-terminal" evidence="4">
    <location>
        <begin position="29"/>
        <end position="158"/>
    </location>
</feature>
<dbReference type="Proteomes" id="UP000288096">
    <property type="component" value="Unassembled WGS sequence"/>
</dbReference>
<dbReference type="AlphaFoldDB" id="A0A401G1W3"/>
<name>A0A401G1W3_9BACT</name>
<dbReference type="Gene3D" id="3.60.120.10">
    <property type="entry name" value="Anthranilate synthase"/>
    <property type="match status" value="1"/>
</dbReference>
<dbReference type="PANTHER" id="PTHR11236">
    <property type="entry name" value="AMINOBENZOATE/ANTHRANILATE SYNTHASE"/>
    <property type="match status" value="1"/>
</dbReference>
<dbReference type="RefSeq" id="WP_124330303.1">
    <property type="nucleotide sequence ID" value="NZ_BEXT01000001.1"/>
</dbReference>
<dbReference type="InterPro" id="IPR005801">
    <property type="entry name" value="ADC_synthase"/>
</dbReference>
<feature type="domain" description="Chorismate-utilising enzyme C-terminal" evidence="3">
    <location>
        <begin position="206"/>
        <end position="458"/>
    </location>
</feature>
<dbReference type="InterPro" id="IPR043131">
    <property type="entry name" value="BCAT-like_N"/>
</dbReference>
<sequence>MLQEIKQHIGNIIGVHSEILHTDTPFPDLAGRFAHLPGTVLLMSGGDLDCTRHHILGINPWLTFSGRGRQMRIQAAGSVLSAFDADPFDTLEALLDAFRLRLPNLSLPLSAGLLGYLAYDLKDALEELPRTSVDDLCLPHIWFTVPSVLLIRDRQEKITRICVPEREGTDTSETLAAFRETLSETPPEPGPFRGSPGGFTSGFTRPAYMAAIRRIREYIAAGHVYQVNMSQRFEMDFAGDTFTLFRTLFEMNPAPFFAYINAGDHQIVSTSPERFILRQGRRVETRPIKGTRPRGKTPDADQALARELSTSKKDDAELSMIVDLMRNDIGKVCEAGSVRVTAHKRLEAWQNVWHLVSVAEGVLDADKNTVDLLRATFPGGSITGCPKIRSMEIIDELEPNLRHIYTGAIGYIGFHDTADLSIAIRTATVHNGRIVFSAGGGIVYDSDPADEYDETLHKGRTLMSAFQGEAGAPKAAPAHVWLNGMLRPLSEASLPLAHPGAQYGHGFFETIRVENGTPRYLAEHVGRFNAAWTALFPGTPPDLTWDEIIRQVIEKNSLGNQVAAVKIMAAKGDRTAPPVNHTLAVMARPYIHRLEGKTPSGLRLATYPHPRQTPLADHKTMNYLCYLRAGEWARDQGDDEALILNPDGSISETHTANLLLIRNRTVLRPASPHVLPGVMAQAVSRYLEKKGYNIVTRPLQSGDLYTGGDVLLTNSLMGVVPALYVDGQPLPPASGLWKKLNLEL</sequence>
<dbReference type="Gene3D" id="3.20.10.10">
    <property type="entry name" value="D-amino Acid Aminotransferase, subunit A, domain 2"/>
    <property type="match status" value="1"/>
</dbReference>
<dbReference type="Pfam" id="PF04715">
    <property type="entry name" value="Anth_synt_I_N"/>
    <property type="match status" value="1"/>
</dbReference>
<dbReference type="Pfam" id="PF00425">
    <property type="entry name" value="Chorismate_bind"/>
    <property type="match status" value="1"/>
</dbReference>
<dbReference type="PANTHER" id="PTHR11236:SF50">
    <property type="entry name" value="AMINODEOXYCHORISMATE SYNTHASE COMPONENT 1"/>
    <property type="match status" value="1"/>
</dbReference>
<evidence type="ECO:0000259" key="3">
    <source>
        <dbReference type="Pfam" id="PF00425"/>
    </source>
</evidence>
<keyword evidence="2" id="KW-0808">Transferase</keyword>
<dbReference type="InterPro" id="IPR005802">
    <property type="entry name" value="ADC_synth_comp_1"/>
</dbReference>
<dbReference type="EC" id="2.6.1.85" evidence="1"/>
<dbReference type="GO" id="GO:0046820">
    <property type="term" value="F:4-amino-4-deoxychorismate synthase activity"/>
    <property type="evidence" value="ECO:0007669"/>
    <property type="project" value="UniProtKB-EC"/>
</dbReference>
<dbReference type="SUPFAM" id="SSF56752">
    <property type="entry name" value="D-aminoacid aminotransferase-like PLP-dependent enzymes"/>
    <property type="match status" value="1"/>
</dbReference>
<evidence type="ECO:0000259" key="4">
    <source>
        <dbReference type="Pfam" id="PF04715"/>
    </source>
</evidence>
<comment type="caution">
    <text evidence="5">The sequence shown here is derived from an EMBL/GenBank/DDBJ whole genome shotgun (WGS) entry which is preliminary data.</text>
</comment>
<dbReference type="InterPro" id="IPR043132">
    <property type="entry name" value="BCAT-like_C"/>
</dbReference>
<proteinExistence type="predicted"/>
<dbReference type="NCBIfam" id="TIGR00553">
    <property type="entry name" value="pabB"/>
    <property type="match status" value="1"/>
</dbReference>
<dbReference type="OrthoDB" id="9803598at2"/>
<dbReference type="EMBL" id="BEXT01000001">
    <property type="protein sequence ID" value="GBC63204.1"/>
    <property type="molecule type" value="Genomic_DNA"/>
</dbReference>
<dbReference type="InterPro" id="IPR036038">
    <property type="entry name" value="Aminotransferase-like"/>
</dbReference>
<reference evidence="6" key="1">
    <citation type="submission" date="2017-11" db="EMBL/GenBank/DDBJ databases">
        <authorList>
            <person name="Watanabe M."/>
            <person name="Kojima H."/>
        </authorList>
    </citation>
    <scope>NUCLEOTIDE SEQUENCE [LARGE SCALE GENOMIC DNA]</scope>
    <source>
        <strain evidence="6">Tokyo 01</strain>
    </source>
</reference>
<organism evidence="5 6">
    <name type="scientific">Desulfonema ishimotonii</name>
    <dbReference type="NCBI Taxonomy" id="45657"/>
    <lineage>
        <taxon>Bacteria</taxon>
        <taxon>Pseudomonadati</taxon>
        <taxon>Thermodesulfobacteriota</taxon>
        <taxon>Desulfobacteria</taxon>
        <taxon>Desulfobacterales</taxon>
        <taxon>Desulfococcaceae</taxon>
        <taxon>Desulfonema</taxon>
    </lineage>
</organism>
<protein>
    <recommendedName>
        <fullName evidence="1">aminodeoxychorismate synthase</fullName>
        <ecNumber evidence="1">2.6.1.85</ecNumber>
    </recommendedName>
</protein>
<reference evidence="6" key="2">
    <citation type="submission" date="2019-01" db="EMBL/GenBank/DDBJ databases">
        <title>Genome sequence of Desulfonema ishimotonii strain Tokyo 01.</title>
        <authorList>
            <person name="Fukui M."/>
        </authorList>
    </citation>
    <scope>NUCLEOTIDE SEQUENCE [LARGE SCALE GENOMIC DNA]</scope>
    <source>
        <strain evidence="6">Tokyo 01</strain>
    </source>
</reference>
<keyword evidence="6" id="KW-1185">Reference proteome</keyword>
<evidence type="ECO:0000313" key="5">
    <source>
        <dbReference type="EMBL" id="GBC63204.1"/>
    </source>
</evidence>
<dbReference type="InterPro" id="IPR015890">
    <property type="entry name" value="Chorismate_C"/>
</dbReference>
<dbReference type="InterPro" id="IPR019999">
    <property type="entry name" value="Anth_synth_I-like"/>
</dbReference>
<accession>A0A401G1W3</accession>
<dbReference type="GO" id="GO:0000162">
    <property type="term" value="P:L-tryptophan biosynthetic process"/>
    <property type="evidence" value="ECO:0007669"/>
    <property type="project" value="TreeGrafter"/>
</dbReference>
<dbReference type="SUPFAM" id="SSF56322">
    <property type="entry name" value="ADC synthase"/>
    <property type="match status" value="1"/>
</dbReference>
<dbReference type="InterPro" id="IPR006805">
    <property type="entry name" value="Anth_synth_I_N"/>
</dbReference>
<evidence type="ECO:0000256" key="2">
    <source>
        <dbReference type="ARBA" id="ARBA00022679"/>
    </source>
</evidence>
<evidence type="ECO:0000256" key="1">
    <source>
        <dbReference type="ARBA" id="ARBA00013139"/>
    </source>
</evidence>
<evidence type="ECO:0000313" key="6">
    <source>
        <dbReference type="Proteomes" id="UP000288096"/>
    </source>
</evidence>
<dbReference type="PRINTS" id="PR00095">
    <property type="entry name" value="ANTSNTHASEI"/>
</dbReference>
<dbReference type="Gene3D" id="3.30.470.10">
    <property type="match status" value="1"/>
</dbReference>
<dbReference type="InterPro" id="IPR001544">
    <property type="entry name" value="Aminotrans_IV"/>
</dbReference>
<dbReference type="Pfam" id="PF01063">
    <property type="entry name" value="Aminotran_4"/>
    <property type="match status" value="1"/>
</dbReference>
<gene>
    <name evidence="5" type="ORF">DENIS_4198</name>
</gene>